<dbReference type="RefSeq" id="WP_307423119.1">
    <property type="nucleotide sequence ID" value="NZ_JAUSVK010000001.1"/>
</dbReference>
<keyword evidence="7" id="KW-1185">Reference proteome</keyword>
<keyword evidence="3 6" id="KW-0238">DNA-binding</keyword>
<keyword evidence="4" id="KW-0804">Transcription</keyword>
<evidence type="ECO:0000256" key="4">
    <source>
        <dbReference type="ARBA" id="ARBA00023163"/>
    </source>
</evidence>
<sequence length="319" mass="34691">MSGDVGELQGRKLDLATRAAWLYYIDGATQDEIATQFDVSRQSVQRLIALAVSERVIEFRIQGPVAECTALAQNLRGRFGLSICEVVPNGLHDPLAAVGLAAAQVLEAQFGQRGSGVFGFSTGRTLLRMAREISARSRPDLKMVSIVGNAARDGCVSPYEIAMRLADKLGAKCYPLQMPVVAGTVEHCRTLQQQPVHRRIRELVETARAIYVGVSDVNWGSPLQQDGFVEESEMRYLVENGAIGEIAAWPFDRDGRIQSNDYTNRLPGFRPDDLARIVPVVGVAAGPRKVAPLRAALKGDLLSGLITDEHTALALLDQN</sequence>
<gene>
    <name evidence="6" type="ORF">J3R73_000988</name>
</gene>
<accession>A0ABU0F9A7</accession>
<dbReference type="PANTHER" id="PTHR34294:SF1">
    <property type="entry name" value="TRANSCRIPTIONAL REGULATOR LSRR"/>
    <property type="match status" value="1"/>
</dbReference>
<evidence type="ECO:0000256" key="1">
    <source>
        <dbReference type="ARBA" id="ARBA00010466"/>
    </source>
</evidence>
<dbReference type="Pfam" id="PF04198">
    <property type="entry name" value="Sugar-bind"/>
    <property type="match status" value="1"/>
</dbReference>
<dbReference type="GO" id="GO:0003677">
    <property type="term" value="F:DNA binding"/>
    <property type="evidence" value="ECO:0007669"/>
    <property type="project" value="UniProtKB-KW"/>
</dbReference>
<dbReference type="InterPro" id="IPR013324">
    <property type="entry name" value="RNA_pol_sigma_r3/r4-like"/>
</dbReference>
<dbReference type="Gene3D" id="1.10.10.10">
    <property type="entry name" value="Winged helix-like DNA-binding domain superfamily/Winged helix DNA-binding domain"/>
    <property type="match status" value="1"/>
</dbReference>
<organism evidence="6 7">
    <name type="scientific">Labrys monachus</name>
    <dbReference type="NCBI Taxonomy" id="217067"/>
    <lineage>
        <taxon>Bacteria</taxon>
        <taxon>Pseudomonadati</taxon>
        <taxon>Pseudomonadota</taxon>
        <taxon>Alphaproteobacteria</taxon>
        <taxon>Hyphomicrobiales</taxon>
        <taxon>Xanthobacteraceae</taxon>
        <taxon>Labrys</taxon>
    </lineage>
</organism>
<dbReference type="SUPFAM" id="SSF100950">
    <property type="entry name" value="NagB/RpiA/CoA transferase-like"/>
    <property type="match status" value="1"/>
</dbReference>
<reference evidence="6 7" key="1">
    <citation type="submission" date="2023-07" db="EMBL/GenBank/DDBJ databases">
        <title>Genomic Encyclopedia of Type Strains, Phase IV (KMG-IV): sequencing the most valuable type-strain genomes for metagenomic binning, comparative biology and taxonomic classification.</title>
        <authorList>
            <person name="Goeker M."/>
        </authorList>
    </citation>
    <scope>NUCLEOTIDE SEQUENCE [LARGE SCALE GENOMIC DNA]</scope>
    <source>
        <strain evidence="6 7">DSM 5896</strain>
    </source>
</reference>
<comment type="caution">
    <text evidence="6">The sequence shown here is derived from an EMBL/GenBank/DDBJ whole genome shotgun (WGS) entry which is preliminary data.</text>
</comment>
<proteinExistence type="inferred from homology"/>
<dbReference type="InterPro" id="IPR051054">
    <property type="entry name" value="SorC_transcr_regulators"/>
</dbReference>
<comment type="similarity">
    <text evidence="1">Belongs to the SorC transcriptional regulatory family.</text>
</comment>
<dbReference type="Gene3D" id="3.40.50.1360">
    <property type="match status" value="1"/>
</dbReference>
<dbReference type="InterPro" id="IPR036388">
    <property type="entry name" value="WH-like_DNA-bd_sf"/>
</dbReference>
<dbReference type="EMBL" id="JAUSVK010000001">
    <property type="protein sequence ID" value="MDQ0391196.1"/>
    <property type="molecule type" value="Genomic_DNA"/>
</dbReference>
<dbReference type="PANTHER" id="PTHR34294">
    <property type="entry name" value="TRANSCRIPTIONAL REGULATOR-RELATED"/>
    <property type="match status" value="1"/>
</dbReference>
<feature type="domain" description="Sugar-binding" evidence="5">
    <location>
        <begin position="65"/>
        <end position="316"/>
    </location>
</feature>
<evidence type="ECO:0000313" key="6">
    <source>
        <dbReference type="EMBL" id="MDQ0391196.1"/>
    </source>
</evidence>
<dbReference type="SUPFAM" id="SSF88659">
    <property type="entry name" value="Sigma3 and sigma4 domains of RNA polymerase sigma factors"/>
    <property type="match status" value="1"/>
</dbReference>
<evidence type="ECO:0000259" key="5">
    <source>
        <dbReference type="Pfam" id="PF04198"/>
    </source>
</evidence>
<dbReference type="InterPro" id="IPR007324">
    <property type="entry name" value="Sugar-bd_dom_put"/>
</dbReference>
<evidence type="ECO:0000256" key="3">
    <source>
        <dbReference type="ARBA" id="ARBA00023125"/>
    </source>
</evidence>
<dbReference type="Proteomes" id="UP001237448">
    <property type="component" value="Unassembled WGS sequence"/>
</dbReference>
<name>A0ABU0F9A7_9HYPH</name>
<evidence type="ECO:0000313" key="7">
    <source>
        <dbReference type="Proteomes" id="UP001237448"/>
    </source>
</evidence>
<evidence type="ECO:0000256" key="2">
    <source>
        <dbReference type="ARBA" id="ARBA00023015"/>
    </source>
</evidence>
<dbReference type="InterPro" id="IPR037171">
    <property type="entry name" value="NagB/RpiA_transferase-like"/>
</dbReference>
<keyword evidence="2" id="KW-0805">Transcription regulation</keyword>
<protein>
    <submittedName>
        <fullName evidence="6">DNA-binding transcriptional regulator LsrR (DeoR family)</fullName>
    </submittedName>
</protein>